<keyword evidence="7" id="KW-0503">Monooxygenase</keyword>
<keyword evidence="6" id="KW-0560">Oxidoreductase</keyword>
<accession>A0A2A2FB16</accession>
<evidence type="ECO:0000256" key="5">
    <source>
        <dbReference type="ARBA" id="ARBA00022827"/>
    </source>
</evidence>
<comment type="pathway">
    <text evidence="2">Cofactor biosynthesis; ubiquinone biosynthesis.</text>
</comment>
<organism evidence="10 11">
    <name type="scientific">Halovibrio salipaludis</name>
    <dbReference type="NCBI Taxonomy" id="2032626"/>
    <lineage>
        <taxon>Bacteria</taxon>
        <taxon>Pseudomonadati</taxon>
        <taxon>Pseudomonadota</taxon>
        <taxon>Gammaproteobacteria</taxon>
        <taxon>Oceanospirillales</taxon>
        <taxon>Halomonadaceae</taxon>
        <taxon>Halovibrio</taxon>
    </lineage>
</organism>
<evidence type="ECO:0000256" key="8">
    <source>
        <dbReference type="ARBA" id="ARBA00065734"/>
    </source>
</evidence>
<evidence type="ECO:0000313" key="10">
    <source>
        <dbReference type="EMBL" id="PAU81812.1"/>
    </source>
</evidence>
<comment type="caution">
    <text evidence="10">The sequence shown here is derived from an EMBL/GenBank/DDBJ whole genome shotgun (WGS) entry which is preliminary data.</text>
</comment>
<sequence length="426" mass="46108">MSEHEHDIAVIGAGMVGAALALACAAGGWRVAVIEPSTPEQPSDNSEPDLRVSALSAGSEAWLRGLGVWPAMEEMRMAPFQRLAVWEAASGPLASMPGGRLLAQQARTEFNAARLGRDHLGHIVENRVTRWALWERMGQQTGITRFCPASLQALKQTEDGVTLTLEDGETLHVALVVGADGASSVTRRLAGIGTSRTQYRQQAMVINIRHAPPAQAITWQMFTPQGPKAYLPLPEADGSAWGSLVWYDQPETLDELMAMEEDRLLAAIRRTFPLELPDPEAAPARGRFPIAREHAHQYAHGRVVLVGDAAHTINPLAGQGVNLGFQDAAALARCLGTASAQGDPGKAGVLAAYEAERRPRNRLMMDAMDLFYHLFSNTTPPLHLARTLGLGLAGRVPFARERVTRYAMGIDEQLPAPIESLLKRLA</sequence>
<proteinExistence type="inferred from homology"/>
<dbReference type="UniPathway" id="UPA00232"/>
<dbReference type="AlphaFoldDB" id="A0A2A2FB16"/>
<dbReference type="InterPro" id="IPR036188">
    <property type="entry name" value="FAD/NAD-bd_sf"/>
</dbReference>
<dbReference type="GO" id="GO:0071949">
    <property type="term" value="F:FAD binding"/>
    <property type="evidence" value="ECO:0007669"/>
    <property type="project" value="InterPro"/>
</dbReference>
<evidence type="ECO:0000313" key="11">
    <source>
        <dbReference type="Proteomes" id="UP000218896"/>
    </source>
</evidence>
<evidence type="ECO:0000256" key="1">
    <source>
        <dbReference type="ARBA" id="ARBA00001974"/>
    </source>
</evidence>
<dbReference type="GO" id="GO:0008682">
    <property type="term" value="F:3-demethoxyubiquinol 3-hydroxylase activity"/>
    <property type="evidence" value="ECO:0007669"/>
    <property type="project" value="TreeGrafter"/>
</dbReference>
<dbReference type="PRINTS" id="PR00420">
    <property type="entry name" value="RNGMNOXGNASE"/>
</dbReference>
<comment type="subunit">
    <text evidence="8">Component of the Ubi complex metabolon, which regroups five ubiquinone biosynthesis proteins (UbiE, UbiF, UbiG, UbiH and UbiI) and two accessory factors (UbiK and the lipid-binding protein UbiJ).</text>
</comment>
<dbReference type="Gene3D" id="3.50.50.60">
    <property type="entry name" value="FAD/NAD(P)-binding domain"/>
    <property type="match status" value="2"/>
</dbReference>
<evidence type="ECO:0000256" key="7">
    <source>
        <dbReference type="ARBA" id="ARBA00023033"/>
    </source>
</evidence>
<dbReference type="PANTHER" id="PTHR43876:SF10">
    <property type="entry name" value="3-DEMETHOXYUBIQUINOL 3-HYDROXYLASE"/>
    <property type="match status" value="1"/>
</dbReference>
<comment type="similarity">
    <text evidence="3">Belongs to the UbiH/COQ6 family.</text>
</comment>
<dbReference type="FunFam" id="3.50.50.60:FF:000021">
    <property type="entry name" value="Ubiquinone biosynthesis monooxygenase COQ6"/>
    <property type="match status" value="1"/>
</dbReference>
<evidence type="ECO:0000259" key="9">
    <source>
        <dbReference type="Pfam" id="PF01494"/>
    </source>
</evidence>
<feature type="domain" description="FAD-binding" evidence="9">
    <location>
        <begin position="6"/>
        <end position="366"/>
    </location>
</feature>
<reference evidence="10 11" key="1">
    <citation type="submission" date="2017-08" db="EMBL/GenBank/DDBJ databases">
        <title>Halovibrio sewagensis sp. nov., isolated from wastewater of high salinity.</title>
        <authorList>
            <person name="Dong X."/>
            <person name="Zhang G."/>
        </authorList>
    </citation>
    <scope>NUCLEOTIDE SEQUENCE [LARGE SCALE GENOMIC DNA]</scope>
    <source>
        <strain evidence="10 11">YL5-2</strain>
    </source>
</reference>
<dbReference type="InterPro" id="IPR051205">
    <property type="entry name" value="UbiH/COQ6_monooxygenase"/>
</dbReference>
<dbReference type="Pfam" id="PF01494">
    <property type="entry name" value="FAD_binding_3"/>
    <property type="match status" value="1"/>
</dbReference>
<evidence type="ECO:0000256" key="4">
    <source>
        <dbReference type="ARBA" id="ARBA00022630"/>
    </source>
</evidence>
<dbReference type="InterPro" id="IPR010971">
    <property type="entry name" value="UbiH/COQ6"/>
</dbReference>
<keyword evidence="5" id="KW-0274">FAD</keyword>
<dbReference type="EMBL" id="NSKD01000001">
    <property type="protein sequence ID" value="PAU81812.1"/>
    <property type="molecule type" value="Genomic_DNA"/>
</dbReference>
<dbReference type="NCBIfam" id="TIGR01988">
    <property type="entry name" value="Ubi-OHases"/>
    <property type="match status" value="1"/>
</dbReference>
<name>A0A2A2FB16_9GAMM</name>
<dbReference type="RefSeq" id="WP_095615912.1">
    <property type="nucleotide sequence ID" value="NZ_NSKD01000001.1"/>
</dbReference>
<dbReference type="Proteomes" id="UP000218896">
    <property type="component" value="Unassembled WGS sequence"/>
</dbReference>
<dbReference type="PANTHER" id="PTHR43876">
    <property type="entry name" value="UBIQUINONE BIOSYNTHESIS MONOOXYGENASE COQ6, MITOCHONDRIAL"/>
    <property type="match status" value="1"/>
</dbReference>
<keyword evidence="11" id="KW-1185">Reference proteome</keyword>
<dbReference type="GO" id="GO:0110142">
    <property type="term" value="C:ubiquinone biosynthesis complex"/>
    <property type="evidence" value="ECO:0007669"/>
    <property type="project" value="UniProtKB-ARBA"/>
</dbReference>
<evidence type="ECO:0000256" key="3">
    <source>
        <dbReference type="ARBA" id="ARBA00005349"/>
    </source>
</evidence>
<evidence type="ECO:0000256" key="2">
    <source>
        <dbReference type="ARBA" id="ARBA00004749"/>
    </source>
</evidence>
<dbReference type="GO" id="GO:0006744">
    <property type="term" value="P:ubiquinone biosynthetic process"/>
    <property type="evidence" value="ECO:0007669"/>
    <property type="project" value="UniProtKB-UniPathway"/>
</dbReference>
<comment type="cofactor">
    <cofactor evidence="1">
        <name>FAD</name>
        <dbReference type="ChEBI" id="CHEBI:57692"/>
    </cofactor>
</comment>
<protein>
    <submittedName>
        <fullName evidence="10">Ubiquinone biosynthesis protein UbiH</fullName>
    </submittedName>
</protein>
<keyword evidence="10" id="KW-0830">Ubiquinone</keyword>
<gene>
    <name evidence="10" type="ORF">CK501_01265</name>
</gene>
<keyword evidence="4" id="KW-0285">Flavoprotein</keyword>
<dbReference type="OrthoDB" id="9769565at2"/>
<evidence type="ECO:0000256" key="6">
    <source>
        <dbReference type="ARBA" id="ARBA00023002"/>
    </source>
</evidence>
<dbReference type="SUPFAM" id="SSF51905">
    <property type="entry name" value="FAD/NAD(P)-binding domain"/>
    <property type="match status" value="1"/>
</dbReference>
<dbReference type="InterPro" id="IPR002938">
    <property type="entry name" value="FAD-bd"/>
</dbReference>